<evidence type="ECO:0000256" key="1">
    <source>
        <dbReference type="ARBA" id="ARBA00004123"/>
    </source>
</evidence>
<dbReference type="PANTHER" id="PTHR46665">
    <property type="entry name" value="TRANSCRIPTION FACTOR BHLH041-RELATED-RELATED"/>
    <property type="match status" value="1"/>
</dbReference>
<dbReference type="Gene3D" id="4.10.280.10">
    <property type="entry name" value="Helix-loop-helix DNA-binding domain"/>
    <property type="match status" value="1"/>
</dbReference>
<feature type="coiled-coil region" evidence="5">
    <location>
        <begin position="132"/>
        <end position="159"/>
    </location>
</feature>
<evidence type="ECO:0000313" key="8">
    <source>
        <dbReference type="Proteomes" id="UP000594261"/>
    </source>
</evidence>
<keyword evidence="8" id="KW-1185">Reference proteome</keyword>
<dbReference type="PANTHER" id="PTHR46665:SF6">
    <property type="entry name" value="TRANSCRIPTION FACTOR BHLH92"/>
    <property type="match status" value="1"/>
</dbReference>
<dbReference type="RefSeq" id="XP_030923768.1">
    <property type="nucleotide sequence ID" value="XM_031067908.1"/>
</dbReference>
<evidence type="ECO:0000313" key="7">
    <source>
        <dbReference type="EnsemblPlants" id="QL06p015626:mrna"/>
    </source>
</evidence>
<evidence type="ECO:0000256" key="2">
    <source>
        <dbReference type="ARBA" id="ARBA00023015"/>
    </source>
</evidence>
<dbReference type="InParanoid" id="A0A7N2R699"/>
<evidence type="ECO:0000256" key="3">
    <source>
        <dbReference type="ARBA" id="ARBA00023163"/>
    </source>
</evidence>
<gene>
    <name evidence="7" type="primary">LOC115950683</name>
</gene>
<sequence length="245" mass="28647">MMDLFFPKELQCDNDIFWYEAYKAFEALQPQVNQSAFVPYRDTPRNEFGAENSGNMKNCVNMKKRMVEFLRRSWHPRNEIQEYEKERGFRHMMNERMRRERQKQNYMTLHSMLPFGTKSDKNSIIQTAATKIQVLQKWREELQRRNSEAEKNLAAVEGERVGGAKIKLKVANPTSGVDSMVEVLKCLKHLGLKARTIRSNFTAQEFSAELEIETEIEAAKVEKAIQRALYEVEGKLLRKFDEGGI</sequence>
<dbReference type="GO" id="GO:0046983">
    <property type="term" value="F:protein dimerization activity"/>
    <property type="evidence" value="ECO:0007669"/>
    <property type="project" value="InterPro"/>
</dbReference>
<dbReference type="Pfam" id="PF00010">
    <property type="entry name" value="HLH"/>
    <property type="match status" value="1"/>
</dbReference>
<dbReference type="Gramene" id="QL06p015626:mrna">
    <property type="protein sequence ID" value="QL06p015626:mrna"/>
    <property type="gene ID" value="QL06p015626"/>
</dbReference>
<evidence type="ECO:0000256" key="5">
    <source>
        <dbReference type="SAM" id="Coils"/>
    </source>
</evidence>
<name>A0A7N2R699_QUELO</name>
<dbReference type="InterPro" id="IPR036638">
    <property type="entry name" value="HLH_DNA-bd_sf"/>
</dbReference>
<reference evidence="7" key="2">
    <citation type="submission" date="2021-01" db="UniProtKB">
        <authorList>
            <consortium name="EnsemblPlants"/>
        </authorList>
    </citation>
    <scope>IDENTIFICATION</scope>
</reference>
<dbReference type="OMA" id="MNIETQV"/>
<dbReference type="InterPro" id="IPR011598">
    <property type="entry name" value="bHLH_dom"/>
</dbReference>
<dbReference type="InterPro" id="IPR044658">
    <property type="entry name" value="bHLH92/bHLH041-like"/>
</dbReference>
<dbReference type="SUPFAM" id="SSF47459">
    <property type="entry name" value="HLH, helix-loop-helix DNA-binding domain"/>
    <property type="match status" value="1"/>
</dbReference>
<evidence type="ECO:0000256" key="4">
    <source>
        <dbReference type="ARBA" id="ARBA00023242"/>
    </source>
</evidence>
<dbReference type="EnsemblPlants" id="QL06p015626:mrna">
    <property type="protein sequence ID" value="QL06p015626:mrna"/>
    <property type="gene ID" value="QL06p015626"/>
</dbReference>
<proteinExistence type="predicted"/>
<dbReference type="FunCoup" id="A0A7N2R699">
    <property type="interactions" value="99"/>
</dbReference>
<dbReference type="PROSITE" id="PS50888">
    <property type="entry name" value="BHLH"/>
    <property type="match status" value="1"/>
</dbReference>
<accession>A0A7N2R699</accession>
<keyword evidence="3" id="KW-0804">Transcription</keyword>
<dbReference type="GeneID" id="115950683"/>
<keyword evidence="2" id="KW-0805">Transcription regulation</keyword>
<comment type="subcellular location">
    <subcellularLocation>
        <location evidence="1">Nucleus</location>
    </subcellularLocation>
</comment>
<dbReference type="EMBL" id="LRBV02000006">
    <property type="status" value="NOT_ANNOTATED_CDS"/>
    <property type="molecule type" value="Genomic_DNA"/>
</dbReference>
<dbReference type="AlphaFoldDB" id="A0A7N2R699"/>
<dbReference type="Proteomes" id="UP000594261">
    <property type="component" value="Chromosome 6"/>
</dbReference>
<dbReference type="KEGG" id="qlo:115950683"/>
<keyword evidence="5" id="KW-0175">Coiled coil</keyword>
<evidence type="ECO:0000259" key="6">
    <source>
        <dbReference type="PROSITE" id="PS50888"/>
    </source>
</evidence>
<dbReference type="GO" id="GO:0005634">
    <property type="term" value="C:nucleus"/>
    <property type="evidence" value="ECO:0007669"/>
    <property type="project" value="UniProtKB-SubCell"/>
</dbReference>
<feature type="domain" description="BHLH" evidence="6">
    <location>
        <begin position="86"/>
        <end position="135"/>
    </location>
</feature>
<reference evidence="7 8" key="1">
    <citation type="journal article" date="2016" name="G3 (Bethesda)">
        <title>First Draft Assembly and Annotation of the Genome of a California Endemic Oak Quercus lobata Nee (Fagaceae).</title>
        <authorList>
            <person name="Sork V.L."/>
            <person name="Fitz-Gibbon S.T."/>
            <person name="Puiu D."/>
            <person name="Crepeau M."/>
            <person name="Gugger P.F."/>
            <person name="Sherman R."/>
            <person name="Stevens K."/>
            <person name="Langley C.H."/>
            <person name="Pellegrini M."/>
            <person name="Salzberg S.L."/>
        </authorList>
    </citation>
    <scope>NUCLEOTIDE SEQUENCE [LARGE SCALE GENOMIC DNA]</scope>
    <source>
        <strain evidence="7 8">cv. SW786</strain>
    </source>
</reference>
<keyword evidence="4" id="KW-0539">Nucleus</keyword>
<protein>
    <recommendedName>
        <fullName evidence="6">BHLH domain-containing protein</fullName>
    </recommendedName>
</protein>
<organism evidence="7 8">
    <name type="scientific">Quercus lobata</name>
    <name type="common">Valley oak</name>
    <dbReference type="NCBI Taxonomy" id="97700"/>
    <lineage>
        <taxon>Eukaryota</taxon>
        <taxon>Viridiplantae</taxon>
        <taxon>Streptophyta</taxon>
        <taxon>Embryophyta</taxon>
        <taxon>Tracheophyta</taxon>
        <taxon>Spermatophyta</taxon>
        <taxon>Magnoliopsida</taxon>
        <taxon>eudicotyledons</taxon>
        <taxon>Gunneridae</taxon>
        <taxon>Pentapetalae</taxon>
        <taxon>rosids</taxon>
        <taxon>fabids</taxon>
        <taxon>Fagales</taxon>
        <taxon>Fagaceae</taxon>
        <taxon>Quercus</taxon>
    </lineage>
</organism>